<protein>
    <submittedName>
        <fullName evidence="1">Uncharacterized protein</fullName>
    </submittedName>
</protein>
<comment type="caution">
    <text evidence="1">The sequence shown here is derived from an EMBL/GenBank/DDBJ whole genome shotgun (WGS) entry which is preliminary data.</text>
</comment>
<proteinExistence type="predicted"/>
<dbReference type="AlphaFoldDB" id="A0A9X0AB30"/>
<dbReference type="Proteomes" id="UP001152300">
    <property type="component" value="Unassembled WGS sequence"/>
</dbReference>
<gene>
    <name evidence="1" type="ORF">OCU04_012371</name>
</gene>
<sequence>MGPEKNSEESNSIELDKPKRLTNLYPGLDVSTMAETVGLTRIYGVNDEIQIEQIKLEHPAAQYSAEIHWAEQQRDIQEKYCDEMERNILYLAPVENSSLASMVV</sequence>
<accession>A0A9X0AB30</accession>
<evidence type="ECO:0000313" key="1">
    <source>
        <dbReference type="EMBL" id="KAJ8059427.1"/>
    </source>
</evidence>
<name>A0A9X0AB30_9HELO</name>
<reference evidence="1" key="1">
    <citation type="submission" date="2022-11" db="EMBL/GenBank/DDBJ databases">
        <title>Genome Resource of Sclerotinia nivalis Strain SnTB1, a Plant Pathogen Isolated from American Ginseng.</title>
        <authorList>
            <person name="Fan S."/>
        </authorList>
    </citation>
    <scope>NUCLEOTIDE SEQUENCE</scope>
    <source>
        <strain evidence="1">SnTB1</strain>
    </source>
</reference>
<dbReference type="OrthoDB" id="444631at2759"/>
<organism evidence="1 2">
    <name type="scientific">Sclerotinia nivalis</name>
    <dbReference type="NCBI Taxonomy" id="352851"/>
    <lineage>
        <taxon>Eukaryota</taxon>
        <taxon>Fungi</taxon>
        <taxon>Dikarya</taxon>
        <taxon>Ascomycota</taxon>
        <taxon>Pezizomycotina</taxon>
        <taxon>Leotiomycetes</taxon>
        <taxon>Helotiales</taxon>
        <taxon>Sclerotiniaceae</taxon>
        <taxon>Sclerotinia</taxon>
    </lineage>
</organism>
<dbReference type="EMBL" id="JAPEIS010000015">
    <property type="protein sequence ID" value="KAJ8059427.1"/>
    <property type="molecule type" value="Genomic_DNA"/>
</dbReference>
<evidence type="ECO:0000313" key="2">
    <source>
        <dbReference type="Proteomes" id="UP001152300"/>
    </source>
</evidence>
<keyword evidence="2" id="KW-1185">Reference proteome</keyword>